<evidence type="ECO:0000313" key="6">
    <source>
        <dbReference type="EMBL" id="QDA58146.1"/>
    </source>
</evidence>
<organism evidence="6 7">
    <name type="scientific">Thermomonas aquatica</name>
    <dbReference type="NCBI Taxonomy" id="2202149"/>
    <lineage>
        <taxon>Bacteria</taxon>
        <taxon>Pseudomonadati</taxon>
        <taxon>Pseudomonadota</taxon>
        <taxon>Gammaproteobacteria</taxon>
        <taxon>Lysobacterales</taxon>
        <taxon>Lysobacteraceae</taxon>
        <taxon>Thermomonas</taxon>
    </lineage>
</organism>
<keyword evidence="4 5" id="KW-0472">Membrane</keyword>
<evidence type="ECO:0000256" key="3">
    <source>
        <dbReference type="ARBA" id="ARBA00022989"/>
    </source>
</evidence>
<accession>A0A5B7ZUD6</accession>
<keyword evidence="7" id="KW-1185">Reference proteome</keyword>
<evidence type="ECO:0000256" key="5">
    <source>
        <dbReference type="SAM" id="Phobius"/>
    </source>
</evidence>
<keyword evidence="2 5" id="KW-0812">Transmembrane</keyword>
<dbReference type="InterPro" id="IPR019109">
    <property type="entry name" value="MamF_MmsF"/>
</dbReference>
<sequence>METMNIQSLSPGLSDRQWAAGAHVAALLAALLTSWVAGVAGAIAALAVWLLVRDRYPFAAEHAREALNFNLSMLIYTGVALAITVVLVGATLLTLGIGLLVTAPAGLLLLAVYAAIAVAWLACSLIAAFKAYDGQPYRYPISIRLFK</sequence>
<evidence type="ECO:0000256" key="4">
    <source>
        <dbReference type="ARBA" id="ARBA00023136"/>
    </source>
</evidence>
<protein>
    <submittedName>
        <fullName evidence="6">DUF4870 domain-containing protein</fullName>
    </submittedName>
</protein>
<dbReference type="KEGG" id="thes:FHQ07_12935"/>
<gene>
    <name evidence="6" type="ORF">FHQ07_12935</name>
</gene>
<proteinExistence type="predicted"/>
<evidence type="ECO:0000256" key="2">
    <source>
        <dbReference type="ARBA" id="ARBA00022692"/>
    </source>
</evidence>
<dbReference type="Proteomes" id="UP000308149">
    <property type="component" value="Chromosome"/>
</dbReference>
<keyword evidence="3 5" id="KW-1133">Transmembrane helix</keyword>
<comment type="subcellular location">
    <subcellularLocation>
        <location evidence="1">Membrane</location>
        <topology evidence="1">Multi-pass membrane protein</topology>
    </subcellularLocation>
</comment>
<feature type="transmembrane region" description="Helical" evidence="5">
    <location>
        <begin position="73"/>
        <end position="101"/>
    </location>
</feature>
<name>A0A5B7ZUD6_9GAMM</name>
<feature type="transmembrane region" description="Helical" evidence="5">
    <location>
        <begin position="20"/>
        <end position="52"/>
    </location>
</feature>
<dbReference type="EMBL" id="CP040871">
    <property type="protein sequence ID" value="QDA58146.1"/>
    <property type="molecule type" value="Genomic_DNA"/>
</dbReference>
<dbReference type="Pfam" id="PF09685">
    <property type="entry name" value="MamF_MmsF"/>
    <property type="match status" value="1"/>
</dbReference>
<feature type="transmembrane region" description="Helical" evidence="5">
    <location>
        <begin position="107"/>
        <end position="129"/>
    </location>
</feature>
<evidence type="ECO:0000313" key="7">
    <source>
        <dbReference type="Proteomes" id="UP000308149"/>
    </source>
</evidence>
<reference evidence="6 7" key="1">
    <citation type="submission" date="2019-06" db="EMBL/GenBank/DDBJ databases">
        <title>Thermomonas aquatica sp. nov., isolated from an industrial wastewater treatment plant.</title>
        <authorList>
            <person name="Jeon J.H."/>
            <person name="Park D.-S."/>
        </authorList>
    </citation>
    <scope>NUCLEOTIDE SEQUENCE [LARGE SCALE GENOMIC DNA]</scope>
    <source>
        <strain evidence="6 7">SY21</strain>
    </source>
</reference>
<evidence type="ECO:0000256" key="1">
    <source>
        <dbReference type="ARBA" id="ARBA00004141"/>
    </source>
</evidence>
<dbReference type="AlphaFoldDB" id="A0A5B7ZUD6"/>